<dbReference type="PATRIC" id="fig|999415.3.peg.786"/>
<dbReference type="EMBL" id="AGEJ01000012">
    <property type="protein sequence ID" value="EMD17006.1"/>
    <property type="molecule type" value="Genomic_DNA"/>
</dbReference>
<accession>M2Q446</accession>
<dbReference type="InterPro" id="IPR016181">
    <property type="entry name" value="Acyl_CoA_acyltransferase"/>
</dbReference>
<dbReference type="STRING" id="999415.HMPREF9943_00784"/>
<dbReference type="PANTHER" id="PTHR41373:SF1">
    <property type="entry name" value="PHOSPHATIDYLGLYCEROL LYSYLTRANSFERASE C-TERMINAL DOMAIN-CONTAINING PROTEIN"/>
    <property type="match status" value="1"/>
</dbReference>
<comment type="caution">
    <text evidence="2">The sequence shown here is derived from an EMBL/GenBank/DDBJ whole genome shotgun (WGS) entry which is preliminary data.</text>
</comment>
<dbReference type="PROSITE" id="PS51186">
    <property type="entry name" value="GNAT"/>
    <property type="match status" value="1"/>
</dbReference>
<dbReference type="AlphaFoldDB" id="M2Q446"/>
<dbReference type="RefSeq" id="WP_004802236.1">
    <property type="nucleotide sequence ID" value="NZ_KB446647.1"/>
</dbReference>
<dbReference type="Proteomes" id="UP000011758">
    <property type="component" value="Unassembled WGS sequence"/>
</dbReference>
<dbReference type="InterPro" id="IPR000182">
    <property type="entry name" value="GNAT_dom"/>
</dbReference>
<dbReference type="Pfam" id="PF09924">
    <property type="entry name" value="LPG_synthase_C"/>
    <property type="match status" value="1"/>
</dbReference>
<evidence type="ECO:0000259" key="1">
    <source>
        <dbReference type="PROSITE" id="PS51186"/>
    </source>
</evidence>
<dbReference type="BioCyc" id="ECAT999415-HMP:GTTI-806-MONOMER"/>
<dbReference type="InterPro" id="IPR024320">
    <property type="entry name" value="LPG_synthase_C"/>
</dbReference>
<dbReference type="eggNOG" id="COG4866">
    <property type="taxonomic scope" value="Bacteria"/>
</dbReference>
<dbReference type="Pfam" id="PF13527">
    <property type="entry name" value="Acetyltransf_9"/>
    <property type="match status" value="1"/>
</dbReference>
<protein>
    <recommendedName>
        <fullName evidence="1">N-acetyltransferase domain-containing protein</fullName>
    </recommendedName>
</protein>
<dbReference type="SUPFAM" id="SSF55729">
    <property type="entry name" value="Acyl-CoA N-acyltransferases (Nat)"/>
    <property type="match status" value="3"/>
</dbReference>
<evidence type="ECO:0000313" key="3">
    <source>
        <dbReference type="Proteomes" id="UP000011758"/>
    </source>
</evidence>
<dbReference type="PANTHER" id="PTHR41373">
    <property type="entry name" value="DUF2156 DOMAIN-CONTAINING PROTEIN"/>
    <property type="match status" value="1"/>
</dbReference>
<proteinExistence type="predicted"/>
<dbReference type="OrthoDB" id="9765580at2"/>
<evidence type="ECO:0000313" key="2">
    <source>
        <dbReference type="EMBL" id="EMD17006.1"/>
    </source>
</evidence>
<sequence length="565" mass="67923">MKQLQLTDYNKIKKYLDMADYEGYNSNFVTMMMWNHEYHIEYEIHEHFCIMLHNYKGIKYFAMPFTTPKYYQEAMDYMLSYSQKHHFTFMIDCAVPSFIKEIKKIYGDRFIFERTRDFDDYVYDKDMLKTLSGKKMQKRRNHYNNFLKEYPNHQYRSLSIDSDFDLILSCLNKWETDKNASESLSSEVYGIMFLLSSNHLLDIKIGGIFIDDDLKAFIIASPLNHSTIQIHVEKADKTIRGLYPAILKEFLDHEYSSYQYVNREEDMGLQNLRISKQRLHPSHMIEKSRVFFNSSYIRLANKNDTNKIKKLWFDHFEDEDSSSTEYVFNYQYNPENTYVISFHHKIISALQIHSLSVSGYKDCYFIYGVVTDRPYQNQGLMKKLMNRVLDDYKDKRLYLQAYHPEIYQSFGFKASHTHQLIQLQKSEYRKESNAIFDNNCDYLSIYMAYCKDYKEYGIRDKKYYHDLKIRLEAYHENIIGFKSNHQDIGYMIYHETEEELYISEFIILRQLEDILSLISSSFHKEIFIECQNDLNIHVKVKEITAMMCNQESHTPISTRFINEIY</sequence>
<name>M2Q446_9FIRM</name>
<dbReference type="InterPro" id="IPR016732">
    <property type="entry name" value="UCP018688"/>
</dbReference>
<feature type="domain" description="N-acetyltransferase" evidence="1">
    <location>
        <begin position="295"/>
        <end position="435"/>
    </location>
</feature>
<organism evidence="2 3">
    <name type="scientific">Eggerthia catenaformis OT 569 = DSM 20559</name>
    <dbReference type="NCBI Taxonomy" id="999415"/>
    <lineage>
        <taxon>Bacteria</taxon>
        <taxon>Bacillati</taxon>
        <taxon>Bacillota</taxon>
        <taxon>Erysipelotrichia</taxon>
        <taxon>Erysipelotrichales</taxon>
        <taxon>Coprobacillaceae</taxon>
        <taxon>Eggerthia</taxon>
    </lineage>
</organism>
<gene>
    <name evidence="2" type="ORF">HMPREF9943_00784</name>
</gene>
<dbReference type="GO" id="GO:0016747">
    <property type="term" value="F:acyltransferase activity, transferring groups other than amino-acyl groups"/>
    <property type="evidence" value="ECO:0007669"/>
    <property type="project" value="InterPro"/>
</dbReference>
<keyword evidence="3" id="KW-1185">Reference proteome</keyword>
<reference evidence="2 3" key="1">
    <citation type="submission" date="2013-02" db="EMBL/GenBank/DDBJ databases">
        <title>The Genome Sequence of Lactobacillus catenaformis F0143.</title>
        <authorList>
            <consortium name="The Broad Institute Genome Sequencing Platform"/>
            <person name="Earl A."/>
            <person name="Ward D."/>
            <person name="Feldgarden M."/>
            <person name="Gevers D."/>
            <person name="Izard J."/>
            <person name="Blanton J.M."/>
            <person name="Mathney J."/>
            <person name="Dewhirst F.E."/>
            <person name="Young S.K."/>
            <person name="Zeng Q."/>
            <person name="Gargeya S."/>
            <person name="Fitzgerald M."/>
            <person name="Haas B."/>
            <person name="Abouelleil A."/>
            <person name="Alvarado L."/>
            <person name="Arachchi H.M."/>
            <person name="Berlin A."/>
            <person name="Chapman S.B."/>
            <person name="Gearin G."/>
            <person name="Goldberg J."/>
            <person name="Griggs A."/>
            <person name="Gujja S."/>
            <person name="Hansen M."/>
            <person name="Heiman D."/>
            <person name="Howarth C."/>
            <person name="Larimer J."/>
            <person name="Lui A."/>
            <person name="MacDonald P.J.P."/>
            <person name="McCowen C."/>
            <person name="Montmayeur A."/>
            <person name="Murphy C."/>
            <person name="Neiman D."/>
            <person name="Pearson M."/>
            <person name="Priest M."/>
            <person name="Roberts A."/>
            <person name="Saif S."/>
            <person name="Shea T."/>
            <person name="Sisk P."/>
            <person name="Stolte C."/>
            <person name="Sykes S."/>
            <person name="Wortman J."/>
            <person name="Nusbaum C."/>
            <person name="Birren B."/>
        </authorList>
    </citation>
    <scope>NUCLEOTIDE SEQUENCE [LARGE SCALE GENOMIC DNA]</scope>
    <source>
        <strain evidence="2 3">OT 569</strain>
    </source>
</reference>
<dbReference type="Gene3D" id="3.40.630.30">
    <property type="match status" value="2"/>
</dbReference>
<dbReference type="CDD" id="cd04301">
    <property type="entry name" value="NAT_SF"/>
    <property type="match status" value="1"/>
</dbReference>